<dbReference type="GO" id="GO:0050661">
    <property type="term" value="F:NADP binding"/>
    <property type="evidence" value="ECO:0007669"/>
    <property type="project" value="InterPro"/>
</dbReference>
<proteinExistence type="inferred from homology"/>
<keyword evidence="1 4" id="KW-0521">NADP</keyword>
<feature type="binding site" evidence="4">
    <location>
        <position position="212"/>
    </location>
    <ligand>
        <name>substrate</name>
    </ligand>
</feature>
<dbReference type="HAMAP" id="MF_01601">
    <property type="entry name" value="Heptose_epimerase"/>
    <property type="match status" value="1"/>
</dbReference>
<evidence type="ECO:0000256" key="2">
    <source>
        <dbReference type="ARBA" id="ARBA00023235"/>
    </source>
</evidence>
<dbReference type="Gene3D" id="3.90.25.10">
    <property type="entry name" value="UDP-galactose 4-epimerase, domain 1"/>
    <property type="match status" value="1"/>
</dbReference>
<dbReference type="AlphaFoldDB" id="A0A3M8QYX6"/>
<name>A0A3M8QYX6_9PROT</name>
<dbReference type="EC" id="5.1.3.20" evidence="4"/>
<comment type="caution">
    <text evidence="6">The sequence shown here is derived from an EMBL/GenBank/DDBJ whole genome shotgun (WGS) entry which is preliminary data.</text>
</comment>
<dbReference type="CDD" id="cd05248">
    <property type="entry name" value="ADP_GME_SDR_e"/>
    <property type="match status" value="1"/>
</dbReference>
<feature type="binding site" evidence="4">
    <location>
        <position position="91"/>
    </location>
    <ligand>
        <name>NADP(+)</name>
        <dbReference type="ChEBI" id="CHEBI:58349"/>
    </ligand>
</feature>
<comment type="subunit">
    <text evidence="4">Homopentamer.</text>
</comment>
<feature type="binding site" evidence="4">
    <location>
        <begin position="31"/>
        <end position="32"/>
    </location>
    <ligand>
        <name>NADP(+)</name>
        <dbReference type="ChEBI" id="CHEBI:58349"/>
    </ligand>
</feature>
<dbReference type="InterPro" id="IPR001509">
    <property type="entry name" value="Epimerase_deHydtase"/>
</dbReference>
<dbReference type="PANTHER" id="PTHR43103">
    <property type="entry name" value="NUCLEOSIDE-DIPHOSPHATE-SUGAR EPIMERASE"/>
    <property type="match status" value="1"/>
</dbReference>
<evidence type="ECO:0000259" key="5">
    <source>
        <dbReference type="Pfam" id="PF01370"/>
    </source>
</evidence>
<feature type="binding site" evidence="4">
    <location>
        <position position="185"/>
    </location>
    <ligand>
        <name>substrate</name>
    </ligand>
</feature>
<feature type="binding site" evidence="4">
    <location>
        <begin position="199"/>
        <end position="202"/>
    </location>
    <ligand>
        <name>substrate</name>
    </ligand>
</feature>
<dbReference type="Gene3D" id="3.40.50.720">
    <property type="entry name" value="NAD(P)-binding Rossmann-like Domain"/>
    <property type="match status" value="1"/>
</dbReference>
<feature type="binding site" evidence="4">
    <location>
        <begin position="74"/>
        <end position="78"/>
    </location>
    <ligand>
        <name>NADP(+)</name>
        <dbReference type="ChEBI" id="CHEBI:58349"/>
    </ligand>
</feature>
<dbReference type="PANTHER" id="PTHR43103:SF3">
    <property type="entry name" value="ADP-L-GLYCERO-D-MANNO-HEPTOSE-6-EPIMERASE"/>
    <property type="match status" value="1"/>
</dbReference>
<protein>
    <recommendedName>
        <fullName evidence="4">ADP-L-glycero-D-manno-heptose-6-epimerase</fullName>
        <ecNumber evidence="4">5.1.3.20</ecNumber>
    </recommendedName>
    <alternativeName>
        <fullName evidence="4">ADP-L-glycero-beta-D-manno-heptose-6-epimerase</fullName>
        <shortName evidence="4">ADP-glyceromanno-heptose 6-epimerase</shortName>
        <shortName evidence="4">ADP-hep 6-epimerase</shortName>
        <shortName evidence="4">AGME</shortName>
    </alternativeName>
</protein>
<reference evidence="6" key="1">
    <citation type="submission" date="2018-10" db="EMBL/GenBank/DDBJ databases">
        <title>Acidithiobacillus sulfuriphilus sp. nov.: an extremely acidophilic sulfur-oxidizing chemolithotroph isolated from a neutral pH environment.</title>
        <authorList>
            <person name="Falagan C."/>
            <person name="Moya-Beltran A."/>
            <person name="Quatrini R."/>
            <person name="Johnson D.B."/>
        </authorList>
    </citation>
    <scope>NUCLEOTIDE SEQUENCE [LARGE SCALE GENOMIC DNA]</scope>
    <source>
        <strain evidence="6">CJ-2</strain>
    </source>
</reference>
<comment type="caution">
    <text evidence="4">Lacks conserved residue(s) required for the propagation of feature annotation.</text>
</comment>
<comment type="cofactor">
    <cofactor evidence="4">
        <name>NADP(+)</name>
        <dbReference type="ChEBI" id="CHEBI:58349"/>
    </cofactor>
    <text evidence="4">Binds 1 NADP(+) per subunit.</text>
</comment>
<feature type="binding site" evidence="4">
    <location>
        <begin position="10"/>
        <end position="11"/>
    </location>
    <ligand>
        <name>NADP(+)</name>
        <dbReference type="ChEBI" id="CHEBI:58349"/>
    </ligand>
</feature>
<feature type="binding site" evidence="4">
    <location>
        <position position="167"/>
    </location>
    <ligand>
        <name>substrate</name>
    </ligand>
</feature>
<dbReference type="SUPFAM" id="SSF51735">
    <property type="entry name" value="NAD(P)-binding Rossmann-fold domains"/>
    <property type="match status" value="1"/>
</dbReference>
<feature type="binding site" evidence="4">
    <location>
        <position position="142"/>
    </location>
    <ligand>
        <name>NADP(+)</name>
        <dbReference type="ChEBI" id="CHEBI:58349"/>
    </ligand>
</feature>
<sequence length="329" mass="37020">MIIVTGGAGFIGANLVHALNQRGVTDILVVDHLSQAGKFLNLTDLDIADYMEAERFITLLEEGKLPAIEAIFHEGACSDTMATDGRYIMENNYAFSKTLLHWCQLRNVPFLYASSASVYGMTQQFREERACESPLNIYGFSKFQFDQYLRHVWPNLKAPVHGFRYFNVYGPRELHKGRMASVALHFYQQYRRDGYVHLFAGSDGYGDGEQRRDFIHVDDVCAVNLHFLEHPRTGIYNVGTGQAQTFNEVAVATVGAIDALAKRPARHLGALHKAQVIRYMPMPEALHGKYQSYTQADIGALRGAGFSAPFLNVEEGVSRYVRWLAEKGR</sequence>
<feature type="binding site" evidence="4">
    <location>
        <position position="38"/>
    </location>
    <ligand>
        <name>NADP(+)</name>
        <dbReference type="ChEBI" id="CHEBI:58349"/>
    </ligand>
</feature>
<feature type="binding site" evidence="4">
    <location>
        <position position="176"/>
    </location>
    <ligand>
        <name>NADP(+)</name>
        <dbReference type="ChEBI" id="CHEBI:58349"/>
    </ligand>
</feature>
<comment type="pathway">
    <text evidence="4">Nucleotide-sugar biosynthesis; ADP-L-glycero-beta-D-manno-heptose biosynthesis; ADP-L-glycero-beta-D-manno-heptose from D-glycero-beta-D-manno-heptose 7-phosphate: step 4/4.</text>
</comment>
<accession>A0A3M8QYX6</accession>
<dbReference type="UniPathway" id="UPA00356">
    <property type="reaction ID" value="UER00440"/>
</dbReference>
<dbReference type="GO" id="GO:0005975">
    <property type="term" value="P:carbohydrate metabolic process"/>
    <property type="evidence" value="ECO:0007669"/>
    <property type="project" value="UniProtKB-UniRule"/>
</dbReference>
<evidence type="ECO:0000313" key="6">
    <source>
        <dbReference type="EMBL" id="RNF61477.1"/>
    </source>
</evidence>
<dbReference type="GO" id="GO:0097171">
    <property type="term" value="P:ADP-L-glycero-beta-D-manno-heptose biosynthetic process"/>
    <property type="evidence" value="ECO:0007669"/>
    <property type="project" value="UniProtKB-UniPathway"/>
</dbReference>
<dbReference type="GO" id="GO:0008712">
    <property type="term" value="F:ADP-glyceromanno-heptose 6-epimerase activity"/>
    <property type="evidence" value="ECO:0007669"/>
    <property type="project" value="UniProtKB-UniRule"/>
</dbReference>
<keyword evidence="2 4" id="KW-0413">Isomerase</keyword>
<feature type="active site" description="Proton acceptor" evidence="4">
    <location>
        <position position="138"/>
    </location>
</feature>
<feature type="binding site" evidence="4">
    <location>
        <position position="168"/>
    </location>
    <ligand>
        <name>NADP(+)</name>
        <dbReference type="ChEBI" id="CHEBI:58349"/>
    </ligand>
</feature>
<evidence type="ECO:0000256" key="1">
    <source>
        <dbReference type="ARBA" id="ARBA00022857"/>
    </source>
</evidence>
<evidence type="ECO:0000256" key="3">
    <source>
        <dbReference type="ARBA" id="ARBA00023277"/>
    </source>
</evidence>
<gene>
    <name evidence="6" type="primary">rfaD</name>
    <name evidence="4" type="synonym">hldD</name>
    <name evidence="6" type="ORF">EC580_08400</name>
</gene>
<comment type="catalytic activity">
    <reaction evidence="4">
        <text>ADP-D-glycero-beta-D-manno-heptose = ADP-L-glycero-beta-D-manno-heptose</text>
        <dbReference type="Rhea" id="RHEA:17577"/>
        <dbReference type="ChEBI" id="CHEBI:59967"/>
        <dbReference type="ChEBI" id="CHEBI:61506"/>
        <dbReference type="EC" id="5.1.3.20"/>
    </reaction>
</comment>
<evidence type="ECO:0000256" key="4">
    <source>
        <dbReference type="HAMAP-Rule" id="MF_01601"/>
    </source>
</evidence>
<feature type="domain" description="NAD-dependent epimerase/dehydratase" evidence="5">
    <location>
        <begin position="2"/>
        <end position="239"/>
    </location>
</feature>
<feature type="binding site" evidence="4">
    <location>
        <position position="178"/>
    </location>
    <ligand>
        <name>substrate</name>
    </ligand>
</feature>
<comment type="domain">
    <text evidence="4">Contains a large N-terminal NADP-binding domain, and a smaller C-terminal substrate-binding domain.</text>
</comment>
<dbReference type="OrthoDB" id="5288828at2"/>
<organism evidence="6">
    <name type="scientific">Acidithiobacillus sulfuriphilus</name>
    <dbReference type="NCBI Taxonomy" id="1867749"/>
    <lineage>
        <taxon>Bacteria</taxon>
        <taxon>Pseudomonadati</taxon>
        <taxon>Pseudomonadota</taxon>
        <taxon>Acidithiobacillia</taxon>
        <taxon>Acidithiobacillales</taxon>
        <taxon>Acidithiobacillaceae</taxon>
        <taxon>Acidithiobacillus</taxon>
    </lineage>
</organism>
<comment type="function">
    <text evidence="4">Catalyzes the interconversion between ADP-D-glycero-beta-D-manno-heptose and ADP-L-glycero-beta-D-manno-heptose via an epimerization at carbon 6 of the heptose.</text>
</comment>
<keyword evidence="3 4" id="KW-0119">Carbohydrate metabolism</keyword>
<dbReference type="EMBL" id="RIZI01000169">
    <property type="protein sequence ID" value="RNF61477.1"/>
    <property type="molecule type" value="Genomic_DNA"/>
</dbReference>
<dbReference type="InterPro" id="IPR011912">
    <property type="entry name" value="Heptose_epim"/>
</dbReference>
<dbReference type="Pfam" id="PF01370">
    <property type="entry name" value="Epimerase"/>
    <property type="match status" value="1"/>
</dbReference>
<comment type="similarity">
    <text evidence="4">Belongs to the NAD(P)-dependent epimerase/dehydratase family. HldD subfamily.</text>
</comment>
<dbReference type="InterPro" id="IPR036291">
    <property type="entry name" value="NAD(P)-bd_dom_sf"/>
</dbReference>
<feature type="active site" description="Proton acceptor" evidence="4">
    <location>
        <position position="176"/>
    </location>
</feature>
<feature type="binding site" evidence="4">
    <location>
        <position position="290"/>
    </location>
    <ligand>
        <name>substrate</name>
    </ligand>
</feature>
<dbReference type="NCBIfam" id="TIGR02197">
    <property type="entry name" value="heptose_epim"/>
    <property type="match status" value="1"/>
</dbReference>
<dbReference type="RefSeq" id="WP_123104033.1">
    <property type="nucleotide sequence ID" value="NZ_CP127527.1"/>
</dbReference>